<evidence type="ECO:0000256" key="1">
    <source>
        <dbReference type="SAM" id="MobiDB-lite"/>
    </source>
</evidence>
<sequence>MARPEPWKELARDTLPPEKGSECRRHLRLWRDFVRHLLSSRGIIGAVDRAVVGDTCKAWARCTEHADLQGAKDAITLTQKISLADDPEWEASVYERGTCAGATARVVRGQTVRQRLTAQRIAHLTPSQGLAALLADGTDRRDLPGLRTVEAARRRLKAVRAKRRGDAKAHCSPTVLGLVVEARNSSNSGVHFQALQTEGVAATVCILEEEDATYKMNCSGWCLSTIACPVLHLTGGLWRRAQLDIQEAILGIYEERGLDLRRHVQAAFYDNSPAQRAAHRAQLQGVPYRRDLRHQVAACRRRKGPLSRGLSAWAQKSAFYPPLVFDLAAHTLLDRLRVKEEYDWMSYLTDVAFSKQGQLWSAEWQCCIAVARPGFTPASVGQSKESQWAALKRCTGNLANTDLATAAPEVELALCALMHERNTQAGGDLVATLRSAPDRP</sequence>
<dbReference type="AlphaFoldDB" id="A0AA36NHP8"/>
<feature type="non-terminal residue" evidence="2">
    <location>
        <position position="1"/>
    </location>
</feature>
<protein>
    <recommendedName>
        <fullName evidence="4">Transposase</fullName>
    </recommendedName>
</protein>
<reference evidence="2" key="1">
    <citation type="submission" date="2023-08" db="EMBL/GenBank/DDBJ databases">
        <authorList>
            <person name="Chen Y."/>
            <person name="Shah S."/>
            <person name="Dougan E. K."/>
            <person name="Thang M."/>
            <person name="Chan C."/>
        </authorList>
    </citation>
    <scope>NUCLEOTIDE SEQUENCE</scope>
</reference>
<evidence type="ECO:0000313" key="2">
    <source>
        <dbReference type="EMBL" id="CAJ1404076.1"/>
    </source>
</evidence>
<evidence type="ECO:0008006" key="4">
    <source>
        <dbReference type="Google" id="ProtNLM"/>
    </source>
</evidence>
<proteinExistence type="predicted"/>
<evidence type="ECO:0000313" key="3">
    <source>
        <dbReference type="Proteomes" id="UP001178507"/>
    </source>
</evidence>
<keyword evidence="3" id="KW-1185">Reference proteome</keyword>
<organism evidence="2 3">
    <name type="scientific">Effrenium voratum</name>
    <dbReference type="NCBI Taxonomy" id="2562239"/>
    <lineage>
        <taxon>Eukaryota</taxon>
        <taxon>Sar</taxon>
        <taxon>Alveolata</taxon>
        <taxon>Dinophyceae</taxon>
        <taxon>Suessiales</taxon>
        <taxon>Symbiodiniaceae</taxon>
        <taxon>Effrenium</taxon>
    </lineage>
</organism>
<dbReference type="EMBL" id="CAUJNA010003524">
    <property type="protein sequence ID" value="CAJ1404076.1"/>
    <property type="molecule type" value="Genomic_DNA"/>
</dbReference>
<gene>
    <name evidence="2" type="ORF">EVOR1521_LOCUS26606</name>
</gene>
<name>A0AA36NHP8_9DINO</name>
<accession>A0AA36NHP8</accession>
<comment type="caution">
    <text evidence="2">The sequence shown here is derived from an EMBL/GenBank/DDBJ whole genome shotgun (WGS) entry which is preliminary data.</text>
</comment>
<feature type="region of interest" description="Disordered" evidence="1">
    <location>
        <begin position="1"/>
        <end position="20"/>
    </location>
</feature>
<dbReference type="Proteomes" id="UP001178507">
    <property type="component" value="Unassembled WGS sequence"/>
</dbReference>